<dbReference type="Gene3D" id="3.40.50.300">
    <property type="entry name" value="P-loop containing nucleotide triphosphate hydrolases"/>
    <property type="match status" value="1"/>
</dbReference>
<keyword evidence="2" id="KW-0067">ATP-binding</keyword>
<name>X0ZRD6_9ZZZZ</name>
<dbReference type="AlphaFoldDB" id="X0ZRD6"/>
<dbReference type="PANTHER" id="PTHR22942:SF30">
    <property type="entry name" value="MEIOTIC RECOMBINATION PROTEIN DMC1_LIM15 HOMOLOG"/>
    <property type="match status" value="1"/>
</dbReference>
<sequence>MAAEEENDVVELEESITKEKTTKKKKTSTSKPQDDLLVFLAGIKGISEVMKKRLHKVLGSQGISDPRGIKTHTLKQLMELPGVSENTAKLLLEEVESIQGKLFLSLDEREQIEVKRKKIMTGSLELDELIGGGIPTGTFVELYGSPQSGKTQICYTISANCLLPREFGGLEAGVIWLDTEGSFNTQRLKQIISYYEYTHNIKNVKTDRFMVANTRTLAQIELALKEAGSIIPKNKVKLMIIDSLMDPFRAEYGGLGELAVRQKHLNKLLHMLMRLAEAYDIAVVYTNQVMANPDPFATAMDKVMPTGGFILGHASDIRIWLRRATSKIRNQHDAPNARRALITDCGWLPQNECHFSLGPFGVCDVDQEANHRKLAGELGVLFESSLGKEEKEDVKTEFATLD</sequence>
<feature type="domain" description="RecA family profile 1" evidence="4">
    <location>
        <begin position="115"/>
        <end position="289"/>
    </location>
</feature>
<protein>
    <recommendedName>
        <fullName evidence="4">RecA family profile 1 domain-containing protein</fullName>
    </recommendedName>
</protein>
<evidence type="ECO:0000256" key="2">
    <source>
        <dbReference type="ARBA" id="ARBA00022840"/>
    </source>
</evidence>
<feature type="compositionally biased region" description="Acidic residues" evidence="3">
    <location>
        <begin position="1"/>
        <end position="14"/>
    </location>
</feature>
<dbReference type="InterPro" id="IPR010994">
    <property type="entry name" value="RuvA_2-like"/>
</dbReference>
<accession>X0ZRD6</accession>
<dbReference type="InterPro" id="IPR027417">
    <property type="entry name" value="P-loop_NTPase"/>
</dbReference>
<dbReference type="GO" id="GO:0005524">
    <property type="term" value="F:ATP binding"/>
    <property type="evidence" value="ECO:0007669"/>
    <property type="project" value="UniProtKB-KW"/>
</dbReference>
<evidence type="ECO:0000256" key="3">
    <source>
        <dbReference type="SAM" id="MobiDB-lite"/>
    </source>
</evidence>
<organism evidence="5">
    <name type="scientific">marine sediment metagenome</name>
    <dbReference type="NCBI Taxonomy" id="412755"/>
    <lineage>
        <taxon>unclassified sequences</taxon>
        <taxon>metagenomes</taxon>
        <taxon>ecological metagenomes</taxon>
    </lineage>
</organism>
<dbReference type="Pfam" id="PF08423">
    <property type="entry name" value="Rad51"/>
    <property type="match status" value="1"/>
</dbReference>
<dbReference type="SUPFAM" id="SSF47781">
    <property type="entry name" value="RuvA domain 2-like"/>
    <property type="match status" value="1"/>
</dbReference>
<dbReference type="EMBL" id="BART01001638">
    <property type="protein sequence ID" value="GAG71899.1"/>
    <property type="molecule type" value="Genomic_DNA"/>
</dbReference>
<evidence type="ECO:0000313" key="5">
    <source>
        <dbReference type="EMBL" id="GAG71899.1"/>
    </source>
</evidence>
<dbReference type="GO" id="GO:0140664">
    <property type="term" value="F:ATP-dependent DNA damage sensor activity"/>
    <property type="evidence" value="ECO:0007669"/>
    <property type="project" value="InterPro"/>
</dbReference>
<dbReference type="SMART" id="SM00278">
    <property type="entry name" value="HhH1"/>
    <property type="match status" value="2"/>
</dbReference>
<dbReference type="GO" id="GO:0003677">
    <property type="term" value="F:DNA binding"/>
    <property type="evidence" value="ECO:0007669"/>
    <property type="project" value="InterPro"/>
</dbReference>
<evidence type="ECO:0000256" key="1">
    <source>
        <dbReference type="ARBA" id="ARBA00022741"/>
    </source>
</evidence>
<feature type="region of interest" description="Disordered" evidence="3">
    <location>
        <begin position="1"/>
        <end position="29"/>
    </location>
</feature>
<reference evidence="5" key="1">
    <citation type="journal article" date="2014" name="Front. Microbiol.">
        <title>High frequency of phylogenetically diverse reductive dehalogenase-homologous genes in deep subseafloor sedimentary metagenomes.</title>
        <authorList>
            <person name="Kawai M."/>
            <person name="Futagami T."/>
            <person name="Toyoda A."/>
            <person name="Takaki Y."/>
            <person name="Nishi S."/>
            <person name="Hori S."/>
            <person name="Arai W."/>
            <person name="Tsubouchi T."/>
            <person name="Morono Y."/>
            <person name="Uchiyama I."/>
            <person name="Ito T."/>
            <person name="Fujiyama A."/>
            <person name="Inagaki F."/>
            <person name="Takami H."/>
        </authorList>
    </citation>
    <scope>NUCLEOTIDE SEQUENCE</scope>
    <source>
        <strain evidence="5">Expedition CK06-06</strain>
    </source>
</reference>
<dbReference type="InterPro" id="IPR013632">
    <property type="entry name" value="Rad51_C"/>
</dbReference>
<evidence type="ECO:0000259" key="4">
    <source>
        <dbReference type="PROSITE" id="PS50162"/>
    </source>
</evidence>
<dbReference type="PROSITE" id="PS50162">
    <property type="entry name" value="RECA_2"/>
    <property type="match status" value="1"/>
</dbReference>
<comment type="caution">
    <text evidence="5">The sequence shown here is derived from an EMBL/GenBank/DDBJ whole genome shotgun (WGS) entry which is preliminary data.</text>
</comment>
<dbReference type="GO" id="GO:0006281">
    <property type="term" value="P:DNA repair"/>
    <property type="evidence" value="ECO:0007669"/>
    <property type="project" value="InterPro"/>
</dbReference>
<keyword evidence="1" id="KW-0547">Nucleotide-binding</keyword>
<proteinExistence type="predicted"/>
<dbReference type="InterPro" id="IPR003583">
    <property type="entry name" value="Hlx-hairpin-Hlx_DNA-bd_motif"/>
</dbReference>
<dbReference type="InterPro" id="IPR020588">
    <property type="entry name" value="RecA_ATP-bd"/>
</dbReference>
<dbReference type="SUPFAM" id="SSF52540">
    <property type="entry name" value="P-loop containing nucleoside triphosphate hydrolases"/>
    <property type="match status" value="1"/>
</dbReference>
<dbReference type="PANTHER" id="PTHR22942">
    <property type="entry name" value="RECA/RAD51/RADA DNA STRAND-PAIRING FAMILY MEMBER"/>
    <property type="match status" value="1"/>
</dbReference>
<gene>
    <name evidence="5" type="ORF">S01H4_05590</name>
</gene>